<dbReference type="Proteomes" id="UP000583101">
    <property type="component" value="Unassembled WGS sequence"/>
</dbReference>
<evidence type="ECO:0000256" key="7">
    <source>
        <dbReference type="SAM" id="SignalP"/>
    </source>
</evidence>
<dbReference type="InterPro" id="IPR015882">
    <property type="entry name" value="HEX_bac_N"/>
</dbReference>
<dbReference type="SUPFAM" id="SSF51445">
    <property type="entry name" value="(Trans)glycosidases"/>
    <property type="match status" value="1"/>
</dbReference>
<dbReference type="EMBL" id="SNQG01000001">
    <property type="protein sequence ID" value="TEW68869.1"/>
    <property type="molecule type" value="Genomic_DNA"/>
</dbReference>
<reference evidence="9 12" key="3">
    <citation type="submission" date="2020-08" db="EMBL/GenBank/DDBJ databases">
        <title>Genomic Encyclopedia of Type Strains, Phase IV (KMG-IV): sequencing the most valuable type-strain genomes for metagenomic binning, comparative biology and taxonomic classification.</title>
        <authorList>
            <person name="Goeker M."/>
        </authorList>
    </citation>
    <scope>NUCLEOTIDE SEQUENCE [LARGE SCALE GENOMIC DNA]</scope>
    <source>
        <strain evidence="9 12">DSM 100995</strain>
    </source>
</reference>
<reference evidence="10 11" key="1">
    <citation type="journal article" date="2016" name="Int. J. Syst. Evol. Microbiol.">
        <title>Proposal of Mucilaginibacter phyllosphaerae sp. nov. isolated from the phyllosphere of Galium album.</title>
        <authorList>
            <person name="Aydogan E.L."/>
            <person name="Busse H.J."/>
            <person name="Moser G."/>
            <person name="Muller C."/>
            <person name="Kampfer P."/>
            <person name="Glaeser S.P."/>
        </authorList>
    </citation>
    <scope>NUCLEOTIDE SEQUENCE [LARGE SCALE GENOMIC DNA]</scope>
    <source>
        <strain evidence="10 11">PP-F2FG21</strain>
    </source>
</reference>
<evidence type="ECO:0000256" key="6">
    <source>
        <dbReference type="PIRSR" id="PIRSR625705-1"/>
    </source>
</evidence>
<name>A0A4Y8AK40_9SPHI</name>
<dbReference type="Pfam" id="PF13287">
    <property type="entry name" value="Fn3_assoc"/>
    <property type="match status" value="1"/>
</dbReference>
<dbReference type="PRINTS" id="PR00738">
    <property type="entry name" value="GLHYDRLASE20"/>
</dbReference>
<evidence type="ECO:0000313" key="9">
    <source>
        <dbReference type="EMBL" id="MBB3968109.1"/>
    </source>
</evidence>
<feature type="chain" id="PRO_5044616749" description="beta-N-acetylhexosaminidase" evidence="7">
    <location>
        <begin position="26"/>
        <end position="764"/>
    </location>
</feature>
<dbReference type="Pfam" id="PF07691">
    <property type="entry name" value="PA14"/>
    <property type="match status" value="1"/>
</dbReference>
<feature type="active site" description="Proton donor" evidence="6">
    <location>
        <position position="348"/>
    </location>
</feature>
<reference evidence="10" key="2">
    <citation type="submission" date="2019-03" db="EMBL/GenBank/DDBJ databases">
        <authorList>
            <person name="Yan Y.-Q."/>
            <person name="Du Z.-J."/>
        </authorList>
    </citation>
    <scope>NUCLEOTIDE SEQUENCE</scope>
    <source>
        <strain evidence="10">PP-F2FG21</strain>
    </source>
</reference>
<dbReference type="Gene3D" id="3.90.182.10">
    <property type="entry name" value="Toxin - Anthrax Protective Antigen,domain 1"/>
    <property type="match status" value="1"/>
</dbReference>
<evidence type="ECO:0000313" key="10">
    <source>
        <dbReference type="EMBL" id="TEW68869.1"/>
    </source>
</evidence>
<dbReference type="InterPro" id="IPR011658">
    <property type="entry name" value="PA14_dom"/>
</dbReference>
<dbReference type="InterPro" id="IPR037524">
    <property type="entry name" value="PA14/GLEYA"/>
</dbReference>
<evidence type="ECO:0000313" key="12">
    <source>
        <dbReference type="Proteomes" id="UP000583101"/>
    </source>
</evidence>
<evidence type="ECO:0000256" key="3">
    <source>
        <dbReference type="ARBA" id="ARBA00012663"/>
    </source>
</evidence>
<evidence type="ECO:0000313" key="11">
    <source>
        <dbReference type="Proteomes" id="UP000297248"/>
    </source>
</evidence>
<dbReference type="RefSeq" id="WP_134334708.1">
    <property type="nucleotide sequence ID" value="NZ_BMCZ01000001.1"/>
</dbReference>
<dbReference type="Proteomes" id="UP000297248">
    <property type="component" value="Unassembled WGS sequence"/>
</dbReference>
<dbReference type="PANTHER" id="PTHR22600:SF57">
    <property type="entry name" value="BETA-N-ACETYLHEXOSAMINIDASE"/>
    <property type="match status" value="1"/>
</dbReference>
<evidence type="ECO:0000256" key="2">
    <source>
        <dbReference type="ARBA" id="ARBA00006285"/>
    </source>
</evidence>
<dbReference type="InterPro" id="IPR029018">
    <property type="entry name" value="Hex-like_dom2"/>
</dbReference>
<evidence type="ECO:0000256" key="1">
    <source>
        <dbReference type="ARBA" id="ARBA00001231"/>
    </source>
</evidence>
<dbReference type="GO" id="GO:0005975">
    <property type="term" value="P:carbohydrate metabolic process"/>
    <property type="evidence" value="ECO:0007669"/>
    <property type="project" value="InterPro"/>
</dbReference>
<keyword evidence="12" id="KW-1185">Reference proteome</keyword>
<dbReference type="Pfam" id="PF00728">
    <property type="entry name" value="Glyco_hydro_20"/>
    <property type="match status" value="1"/>
</dbReference>
<dbReference type="SUPFAM" id="SSF56988">
    <property type="entry name" value="Anthrax protective antigen"/>
    <property type="match status" value="1"/>
</dbReference>
<dbReference type="AlphaFoldDB" id="A0A4Y8AK40"/>
<dbReference type="EC" id="3.2.1.52" evidence="3"/>
<keyword evidence="5 9" id="KW-0326">Glycosidase</keyword>
<dbReference type="InterPro" id="IPR025705">
    <property type="entry name" value="Beta_hexosaminidase_sua/sub"/>
</dbReference>
<gene>
    <name evidence="10" type="ORF">E2R65_01530</name>
    <name evidence="9" type="ORF">GGR35_000695</name>
</gene>
<keyword evidence="4 9" id="KW-0378">Hydrolase</keyword>
<organism evidence="10 11">
    <name type="scientific">Mucilaginibacter phyllosphaerae</name>
    <dbReference type="NCBI Taxonomy" id="1812349"/>
    <lineage>
        <taxon>Bacteria</taxon>
        <taxon>Pseudomonadati</taxon>
        <taxon>Bacteroidota</taxon>
        <taxon>Sphingobacteriia</taxon>
        <taxon>Sphingobacteriales</taxon>
        <taxon>Sphingobacteriaceae</taxon>
        <taxon>Mucilaginibacter</taxon>
    </lineage>
</organism>
<dbReference type="InterPro" id="IPR026876">
    <property type="entry name" value="Fn3_assoc_repeat"/>
</dbReference>
<dbReference type="PANTHER" id="PTHR22600">
    <property type="entry name" value="BETA-HEXOSAMINIDASE"/>
    <property type="match status" value="1"/>
</dbReference>
<dbReference type="InterPro" id="IPR015883">
    <property type="entry name" value="Glyco_hydro_20_cat"/>
</dbReference>
<proteinExistence type="inferred from homology"/>
<dbReference type="OrthoDB" id="1006965at2"/>
<dbReference type="CDD" id="cd06563">
    <property type="entry name" value="GH20_chitobiase-like"/>
    <property type="match status" value="1"/>
</dbReference>
<feature type="domain" description="PA14" evidence="8">
    <location>
        <begin position="625"/>
        <end position="761"/>
    </location>
</feature>
<dbReference type="SMART" id="SM00758">
    <property type="entry name" value="PA14"/>
    <property type="match status" value="1"/>
</dbReference>
<evidence type="ECO:0000256" key="5">
    <source>
        <dbReference type="ARBA" id="ARBA00023295"/>
    </source>
</evidence>
<dbReference type="GO" id="GO:0016020">
    <property type="term" value="C:membrane"/>
    <property type="evidence" value="ECO:0007669"/>
    <property type="project" value="TreeGrafter"/>
</dbReference>
<accession>A0A4Y8AK40</accession>
<dbReference type="InterPro" id="IPR017853">
    <property type="entry name" value="GH"/>
</dbReference>
<sequence>MRLSHLKRLFVLSAACLFGLQNAGAQDVRYPIIPYPTSLTPAAGSFKITAATRIADASGKFTNEALQLNQLIKQGLGVALKQGNTSAVIALKYDASIAAEEGYKLTITPKQLIIAAKTPTGAYRAVETIRQLLPAGIEGNGTRLKQLTLPAVTINDQPAYAWRGMHLDVSRHFFSISYLRKFIDVMALYKMNKFHLHLTDDQGWRIEIKKYPKLTSEGAWRTFNNQDSACMKKAKDNPDFIIDPKHIVKRNGKTMYGGFYTQQQLKDLVAYAATKYIDIIPEIDMPGHMMAAINSYPFLTCNGENKFGELFSKPICPANESTYEFAENVFTEVMDIFPSKYIHIGGDEVDRTDWERSAAVKDFMKQHEIKDMAALHSYFINRMEKFFNSKGRKLIGWDEVIEGGISPTAIIMYWRGWVPDAPVKAAKNGNTVIMTPGNPLYFDYQPDQYAIDKVYHFNPIPAKLNAQEAKAIIGAQANIWSEMIPSENRADYMFMPRMTALAERLWTSNPDDYNSYLKRLNSHYKRLDKLKIRYRLPDLPNMVTESVFIDRDTLSIKKPMAEMQIRYTTDGSLPMATSKPLGQGLVITKPQTIKVAAFTPIGSRGDIYTLNYKKQAYAPALKVANAAPGLAAVYYKAFFKQSSLISKAKADSIFTTSAIAVPASVNAPSFAITYRGYIDVPATGIYTFYLNCDDGGIVKIADRMVVDNDGNHAPIEKNGQVALSKGLQPFALDFIEGGGGYTLKLRYSINGSEPAEVPAAWFKH</sequence>
<dbReference type="Pfam" id="PF02838">
    <property type="entry name" value="Glyco_hydro_20b"/>
    <property type="match status" value="1"/>
</dbReference>
<dbReference type="GO" id="GO:0030203">
    <property type="term" value="P:glycosaminoglycan metabolic process"/>
    <property type="evidence" value="ECO:0007669"/>
    <property type="project" value="TreeGrafter"/>
</dbReference>
<comment type="similarity">
    <text evidence="2">Belongs to the glycosyl hydrolase 20 family.</text>
</comment>
<feature type="signal peptide" evidence="7">
    <location>
        <begin position="1"/>
        <end position="25"/>
    </location>
</feature>
<keyword evidence="7" id="KW-0732">Signal</keyword>
<evidence type="ECO:0000259" key="8">
    <source>
        <dbReference type="PROSITE" id="PS51820"/>
    </source>
</evidence>
<dbReference type="Gene3D" id="3.20.20.80">
    <property type="entry name" value="Glycosidases"/>
    <property type="match status" value="1"/>
</dbReference>
<comment type="caution">
    <text evidence="10">The sequence shown here is derived from an EMBL/GenBank/DDBJ whole genome shotgun (WGS) entry which is preliminary data.</text>
</comment>
<dbReference type="GO" id="GO:0004563">
    <property type="term" value="F:beta-N-acetylhexosaminidase activity"/>
    <property type="evidence" value="ECO:0007669"/>
    <property type="project" value="UniProtKB-EC"/>
</dbReference>
<dbReference type="EMBL" id="JACIEG010000001">
    <property type="protein sequence ID" value="MBB3968109.1"/>
    <property type="molecule type" value="Genomic_DNA"/>
</dbReference>
<evidence type="ECO:0000256" key="4">
    <source>
        <dbReference type="ARBA" id="ARBA00022801"/>
    </source>
</evidence>
<dbReference type="Gene3D" id="3.30.379.10">
    <property type="entry name" value="Chitobiase/beta-hexosaminidase domain 2-like"/>
    <property type="match status" value="1"/>
</dbReference>
<dbReference type="SUPFAM" id="SSF55545">
    <property type="entry name" value="beta-N-acetylhexosaminidase-like domain"/>
    <property type="match status" value="1"/>
</dbReference>
<comment type="catalytic activity">
    <reaction evidence="1">
        <text>Hydrolysis of terminal non-reducing N-acetyl-D-hexosamine residues in N-acetyl-beta-D-hexosaminides.</text>
        <dbReference type="EC" id="3.2.1.52"/>
    </reaction>
</comment>
<protein>
    <recommendedName>
        <fullName evidence="3">beta-N-acetylhexosaminidase</fullName>
        <ecNumber evidence="3">3.2.1.52</ecNumber>
    </recommendedName>
</protein>
<dbReference type="PROSITE" id="PS51820">
    <property type="entry name" value="PA14"/>
    <property type="match status" value="1"/>
</dbReference>